<protein>
    <submittedName>
        <fullName evidence="6">Follistatin-related protein 5-like</fullName>
    </submittedName>
</protein>
<dbReference type="PANTHER" id="PTHR13817:SF73">
    <property type="entry name" value="FIBRONECTIN TYPE-III DOMAIN-CONTAINING PROTEIN"/>
    <property type="match status" value="1"/>
</dbReference>
<name>A0A6P8ZB79_THRPL</name>
<dbReference type="SMART" id="SM00408">
    <property type="entry name" value="IGc2"/>
    <property type="match status" value="2"/>
</dbReference>
<gene>
    <name evidence="6" type="primary">LOC117647252</name>
</gene>
<evidence type="ECO:0000259" key="3">
    <source>
        <dbReference type="PROSITE" id="PS50222"/>
    </source>
</evidence>
<dbReference type="Gene3D" id="2.60.40.10">
    <property type="entry name" value="Immunoglobulins"/>
    <property type="match status" value="2"/>
</dbReference>
<sequence length="741" mass="83192">MQALKHTDVDRQLLLFKSELECPDVDYDKMKDKMLRHYEKRMRGGYASGKGVLLNLLFIHLDKNKDGHLDHAELDKVLSEVHADWPENCRPSLLIIHDDSDGDEVLSSEEFVKSFNKTKLSYPIEGVSLVTLDKDLQWVSQRAKQGDNVELACDVSGTPAPPIVWERNGVYLGTSKPAGAPAGATEEPPHYPAVDLGLRVFEDGSLFIPNTNMYHAGNFSCYTPRNTEVVQNHHLDVYTTPTVTVEPRVQTRQPGEDAVVFCHVTGEPFPQVQWLKGEEPLRATDPRKYVTIGNGTELRVRHVDFTDTGVYFCQAKSGVGTTRDMSTLIVMRQDAQSLKLQTMQHRFFVFHDRGISIHEPRSCHMHHYIRPATVIPGTQSALCGDNVDKRCIWGEALNVEDRYIYVTQPYLDRIIVISVPMLAVVEAIATDKYPVRLTYVPHTSQVWVLNWRSEQDRGAKTIQVIRDAVEKRKHVTVHLEPVRGQFDLIQGLFLPPMGRDLMRGMRFGYVSHARRQALSKVDLEELRYARTVDLSRYSCVPVDVAFSALYGFVLVRCQNPRTGQDSKLLLLDYMTDAVLAQFPNLAGRVYVTPDSRKLVALQEGKHGVDIVVMRITAMGLSFHFDIRSTLNVSDVAFYPSTSAHGYDLFATTVDKDDILFLDLFTGQVEMITGAGKPLPASKARFGAASRPIYSPRTFDRYLVSPGYDAVFVVNGHARAVNCEVGGVDDPRLAVWAASMPA</sequence>
<dbReference type="PROSITE" id="PS50222">
    <property type="entry name" value="EF_HAND_2"/>
    <property type="match status" value="1"/>
</dbReference>
<evidence type="ECO:0000256" key="2">
    <source>
        <dbReference type="ARBA" id="ARBA00022837"/>
    </source>
</evidence>
<dbReference type="InterPro" id="IPR018247">
    <property type="entry name" value="EF_Hand_1_Ca_BS"/>
</dbReference>
<keyword evidence="1" id="KW-0677">Repeat</keyword>
<dbReference type="InterPro" id="IPR015943">
    <property type="entry name" value="WD40/YVTN_repeat-like_dom_sf"/>
</dbReference>
<dbReference type="SUPFAM" id="SSF48726">
    <property type="entry name" value="Immunoglobulin"/>
    <property type="match status" value="2"/>
</dbReference>
<evidence type="ECO:0000259" key="4">
    <source>
        <dbReference type="PROSITE" id="PS50835"/>
    </source>
</evidence>
<dbReference type="GeneID" id="117647252"/>
<dbReference type="InterPro" id="IPR003598">
    <property type="entry name" value="Ig_sub2"/>
</dbReference>
<dbReference type="PROSITE" id="PS50835">
    <property type="entry name" value="IG_LIKE"/>
    <property type="match status" value="2"/>
</dbReference>
<dbReference type="InterPro" id="IPR013098">
    <property type="entry name" value="Ig_I-set"/>
</dbReference>
<evidence type="ECO:0000313" key="5">
    <source>
        <dbReference type="Proteomes" id="UP000515158"/>
    </source>
</evidence>
<dbReference type="SMART" id="SM00409">
    <property type="entry name" value="IG"/>
    <property type="match status" value="2"/>
</dbReference>
<dbReference type="InterPro" id="IPR013783">
    <property type="entry name" value="Ig-like_fold"/>
</dbReference>
<reference evidence="6" key="1">
    <citation type="submission" date="2025-08" db="UniProtKB">
        <authorList>
            <consortium name="RefSeq"/>
        </authorList>
    </citation>
    <scope>IDENTIFICATION</scope>
    <source>
        <tissue evidence="6">Total insect</tissue>
    </source>
</reference>
<dbReference type="PROSITE" id="PS00018">
    <property type="entry name" value="EF_HAND_1"/>
    <property type="match status" value="1"/>
</dbReference>
<dbReference type="SUPFAM" id="SSF47473">
    <property type="entry name" value="EF-hand"/>
    <property type="match status" value="1"/>
</dbReference>
<dbReference type="InterPro" id="IPR007110">
    <property type="entry name" value="Ig-like_dom"/>
</dbReference>
<dbReference type="AlphaFoldDB" id="A0A6P8ZB79"/>
<keyword evidence="2" id="KW-0106">Calcium</keyword>
<keyword evidence="5" id="KW-1185">Reference proteome</keyword>
<evidence type="ECO:0000256" key="1">
    <source>
        <dbReference type="ARBA" id="ARBA00022737"/>
    </source>
</evidence>
<dbReference type="InterPro" id="IPR003599">
    <property type="entry name" value="Ig_sub"/>
</dbReference>
<dbReference type="KEGG" id="tpal:117647252"/>
<dbReference type="GO" id="GO:0005509">
    <property type="term" value="F:calcium ion binding"/>
    <property type="evidence" value="ECO:0007669"/>
    <property type="project" value="InterPro"/>
</dbReference>
<feature type="domain" description="Ig-like" evidence="4">
    <location>
        <begin position="241"/>
        <end position="326"/>
    </location>
</feature>
<dbReference type="InterPro" id="IPR011992">
    <property type="entry name" value="EF-hand-dom_pair"/>
</dbReference>
<dbReference type="Pfam" id="PF13927">
    <property type="entry name" value="Ig_3"/>
    <property type="match status" value="1"/>
</dbReference>
<accession>A0A6P8ZB79</accession>
<dbReference type="InterPro" id="IPR002048">
    <property type="entry name" value="EF_hand_dom"/>
</dbReference>
<dbReference type="Gene3D" id="2.130.10.10">
    <property type="entry name" value="YVTN repeat-like/Quinoprotein amine dehydrogenase"/>
    <property type="match status" value="1"/>
</dbReference>
<dbReference type="Pfam" id="PF07679">
    <property type="entry name" value="I-set"/>
    <property type="match status" value="1"/>
</dbReference>
<dbReference type="RefSeq" id="XP_034244832.1">
    <property type="nucleotide sequence ID" value="XM_034388941.1"/>
</dbReference>
<proteinExistence type="predicted"/>
<dbReference type="InterPro" id="IPR036179">
    <property type="entry name" value="Ig-like_dom_sf"/>
</dbReference>
<dbReference type="Proteomes" id="UP000515158">
    <property type="component" value="Unplaced"/>
</dbReference>
<evidence type="ECO:0000313" key="6">
    <source>
        <dbReference type="RefSeq" id="XP_034244832.1"/>
    </source>
</evidence>
<dbReference type="InParanoid" id="A0A6P8ZB79"/>
<organism evidence="6">
    <name type="scientific">Thrips palmi</name>
    <name type="common">Melon thrips</name>
    <dbReference type="NCBI Taxonomy" id="161013"/>
    <lineage>
        <taxon>Eukaryota</taxon>
        <taxon>Metazoa</taxon>
        <taxon>Ecdysozoa</taxon>
        <taxon>Arthropoda</taxon>
        <taxon>Hexapoda</taxon>
        <taxon>Insecta</taxon>
        <taxon>Pterygota</taxon>
        <taxon>Neoptera</taxon>
        <taxon>Paraneoptera</taxon>
        <taxon>Thysanoptera</taxon>
        <taxon>Terebrantia</taxon>
        <taxon>Thripoidea</taxon>
        <taxon>Thripidae</taxon>
        <taxon>Thrips</taxon>
    </lineage>
</organism>
<feature type="domain" description="EF-hand" evidence="3">
    <location>
        <begin position="57"/>
        <end position="84"/>
    </location>
</feature>
<dbReference type="OrthoDB" id="6085115at2759"/>
<dbReference type="InterPro" id="IPR050964">
    <property type="entry name" value="Striated_Muscle_Regulatory"/>
</dbReference>
<dbReference type="Gene3D" id="1.10.238.10">
    <property type="entry name" value="EF-hand"/>
    <property type="match status" value="1"/>
</dbReference>
<feature type="domain" description="Ig-like" evidence="4">
    <location>
        <begin position="123"/>
        <end position="231"/>
    </location>
</feature>
<dbReference type="PANTHER" id="PTHR13817">
    <property type="entry name" value="TITIN"/>
    <property type="match status" value="1"/>
</dbReference>
<dbReference type="SUPFAM" id="SSF75011">
    <property type="entry name" value="3-carboxy-cis,cis-mucoante lactonizing enzyme"/>
    <property type="match status" value="1"/>
</dbReference>